<accession>A0A699KNW5</accession>
<name>A0A699KNW5_TANCI</name>
<evidence type="ECO:0000256" key="1">
    <source>
        <dbReference type="SAM" id="Phobius"/>
    </source>
</evidence>
<sequence>MVPFIGSPEGFLPLILLLVVIIARVVVTVVAVVAIGGVPSILKLLFMVIGFLNSGPRKTHVARKSTYEKFMSCHLSTSMVRKEPLVSFTSLNGLNRSTTLPSDYPFDESIFAELDNSL</sequence>
<keyword evidence="1" id="KW-1133">Transmembrane helix</keyword>
<dbReference type="EMBL" id="BKCJ010528728">
    <property type="protein sequence ID" value="GFA99066.1"/>
    <property type="molecule type" value="Genomic_DNA"/>
</dbReference>
<protein>
    <recommendedName>
        <fullName evidence="3">Transmembrane protein</fullName>
    </recommendedName>
</protein>
<keyword evidence="1" id="KW-0812">Transmembrane</keyword>
<comment type="caution">
    <text evidence="2">The sequence shown here is derived from an EMBL/GenBank/DDBJ whole genome shotgun (WGS) entry which is preliminary data.</text>
</comment>
<evidence type="ECO:0000313" key="2">
    <source>
        <dbReference type="EMBL" id="GFA99066.1"/>
    </source>
</evidence>
<gene>
    <name evidence="2" type="ORF">Tci_671038</name>
</gene>
<dbReference type="AlphaFoldDB" id="A0A699KNW5"/>
<feature type="transmembrane region" description="Helical" evidence="1">
    <location>
        <begin position="12"/>
        <end position="38"/>
    </location>
</feature>
<evidence type="ECO:0008006" key="3">
    <source>
        <dbReference type="Google" id="ProtNLM"/>
    </source>
</evidence>
<proteinExistence type="predicted"/>
<keyword evidence="1" id="KW-0472">Membrane</keyword>
<organism evidence="2">
    <name type="scientific">Tanacetum cinerariifolium</name>
    <name type="common">Dalmatian daisy</name>
    <name type="synonym">Chrysanthemum cinerariifolium</name>
    <dbReference type="NCBI Taxonomy" id="118510"/>
    <lineage>
        <taxon>Eukaryota</taxon>
        <taxon>Viridiplantae</taxon>
        <taxon>Streptophyta</taxon>
        <taxon>Embryophyta</taxon>
        <taxon>Tracheophyta</taxon>
        <taxon>Spermatophyta</taxon>
        <taxon>Magnoliopsida</taxon>
        <taxon>eudicotyledons</taxon>
        <taxon>Gunneridae</taxon>
        <taxon>Pentapetalae</taxon>
        <taxon>asterids</taxon>
        <taxon>campanulids</taxon>
        <taxon>Asterales</taxon>
        <taxon>Asteraceae</taxon>
        <taxon>Asteroideae</taxon>
        <taxon>Anthemideae</taxon>
        <taxon>Anthemidinae</taxon>
        <taxon>Tanacetum</taxon>
    </lineage>
</organism>
<reference evidence="2" key="1">
    <citation type="journal article" date="2019" name="Sci. Rep.">
        <title>Draft genome of Tanacetum cinerariifolium, the natural source of mosquito coil.</title>
        <authorList>
            <person name="Yamashiro T."/>
            <person name="Shiraishi A."/>
            <person name="Satake H."/>
            <person name="Nakayama K."/>
        </authorList>
    </citation>
    <scope>NUCLEOTIDE SEQUENCE</scope>
</reference>